<gene>
    <name evidence="1" type="ORF">ACI1P1_09265</name>
</gene>
<dbReference type="Proteomes" id="UP001631969">
    <property type="component" value="Unassembled WGS sequence"/>
</dbReference>
<keyword evidence="2" id="KW-1185">Reference proteome</keyword>
<proteinExistence type="predicted"/>
<evidence type="ECO:0000313" key="2">
    <source>
        <dbReference type="Proteomes" id="UP001631969"/>
    </source>
</evidence>
<evidence type="ECO:0000313" key="1">
    <source>
        <dbReference type="EMBL" id="MFM9328475.1"/>
    </source>
</evidence>
<organism evidence="1 2">
    <name type="scientific">Paenibacillus mesotrionivorans</name>
    <dbReference type="NCBI Taxonomy" id="3160968"/>
    <lineage>
        <taxon>Bacteria</taxon>
        <taxon>Bacillati</taxon>
        <taxon>Bacillota</taxon>
        <taxon>Bacilli</taxon>
        <taxon>Bacillales</taxon>
        <taxon>Paenibacillaceae</taxon>
        <taxon>Paenibacillus</taxon>
    </lineage>
</organism>
<sequence length="61" mass="7797">MQQWWRKIERWWWRTRYTIQAVMFPLICIQFVRTLLFPNPVDVFLLFALFLFYLGFLFKVY</sequence>
<dbReference type="EMBL" id="JBJURJ010000005">
    <property type="protein sequence ID" value="MFM9328475.1"/>
    <property type="molecule type" value="Genomic_DNA"/>
</dbReference>
<name>A0ACC7NWC1_9BACL</name>
<protein>
    <submittedName>
        <fullName evidence="1">Uncharacterized protein</fullName>
    </submittedName>
</protein>
<reference evidence="1" key="1">
    <citation type="submission" date="2024-12" db="EMBL/GenBank/DDBJ databases">
        <authorList>
            <person name="Wu N."/>
        </authorList>
    </citation>
    <scope>NUCLEOTIDE SEQUENCE</scope>
    <source>
        <strain evidence="1">P15</strain>
    </source>
</reference>
<comment type="caution">
    <text evidence="1">The sequence shown here is derived from an EMBL/GenBank/DDBJ whole genome shotgun (WGS) entry which is preliminary data.</text>
</comment>
<accession>A0ACC7NWC1</accession>